<dbReference type="InterPro" id="IPR025597">
    <property type="entry name" value="DUF4345"/>
</dbReference>
<dbReference type="OrthoDB" id="6198390at2"/>
<keyword evidence="1" id="KW-0472">Membrane</keyword>
<accession>B8KXN2</accession>
<dbReference type="HOGENOM" id="CLU_1978444_0_0_6"/>
<gene>
    <name evidence="2" type="ORF">NOR51B_2523</name>
</gene>
<dbReference type="EMBL" id="DS999411">
    <property type="protein sequence ID" value="EED36571.1"/>
    <property type="molecule type" value="Genomic_DNA"/>
</dbReference>
<dbReference type="Pfam" id="PF14248">
    <property type="entry name" value="DUF4345"/>
    <property type="match status" value="1"/>
</dbReference>
<sequence length="135" mass="13892">MSNAGTITLFERLLLGIPGTIFFSYGLVCLFFPSFAAEVAGLQITNADGHGEIAAMYGGFQASFGAILLASARMPAYTEAGLWLIAICIGALGAARGVGMLLAPTGLLTSYSYGAVAFELGLAVLGIIALKRRPA</sequence>
<evidence type="ECO:0000313" key="2">
    <source>
        <dbReference type="EMBL" id="EED36571.1"/>
    </source>
</evidence>
<feature type="transmembrane region" description="Helical" evidence="1">
    <location>
        <begin position="12"/>
        <end position="33"/>
    </location>
</feature>
<evidence type="ECO:0000256" key="1">
    <source>
        <dbReference type="SAM" id="Phobius"/>
    </source>
</evidence>
<reference evidence="3" key="1">
    <citation type="journal article" date="2013" name="BMC Microbiol.">
        <title>Taxonomy and evolution of bacteriochlorophyll a-containing members of the OM60/NOR5 clade of marine gammaproteobacteria: description of Luminiphilus syltensis gen. nov., sp. nov., reclassification of Haliea rubra as Pseudohaliea rubra gen. nov., comb. nov., and emendation of Chromatocurvus halotolerans.</title>
        <authorList>
            <person name="Spring S."/>
            <person name="Riedel T."/>
            <person name="Sproer C."/>
            <person name="Yan S."/>
            <person name="Harder J."/>
            <person name="Fuchs B.M."/>
        </authorList>
    </citation>
    <scope>NUCLEOTIDE SEQUENCE [LARGE SCALE GENOMIC DNA]</scope>
    <source>
        <strain evidence="3">NOR51-B</strain>
    </source>
</reference>
<dbReference type="RefSeq" id="WP_009021314.1">
    <property type="nucleotide sequence ID" value="NZ_DS999411.1"/>
</dbReference>
<proteinExistence type="predicted"/>
<evidence type="ECO:0000313" key="3">
    <source>
        <dbReference type="Proteomes" id="UP000004699"/>
    </source>
</evidence>
<keyword evidence="1" id="KW-1133">Transmembrane helix</keyword>
<dbReference type="Proteomes" id="UP000004699">
    <property type="component" value="Unassembled WGS sequence"/>
</dbReference>
<feature type="transmembrane region" description="Helical" evidence="1">
    <location>
        <begin position="110"/>
        <end position="130"/>
    </location>
</feature>
<feature type="transmembrane region" description="Helical" evidence="1">
    <location>
        <begin position="82"/>
        <end position="104"/>
    </location>
</feature>
<dbReference type="AlphaFoldDB" id="B8KXN2"/>
<feature type="transmembrane region" description="Helical" evidence="1">
    <location>
        <begin position="53"/>
        <end position="70"/>
    </location>
</feature>
<name>B8KXN2_9GAMM</name>
<protein>
    <recommendedName>
        <fullName evidence="4">DUF4345 domain-containing protein</fullName>
    </recommendedName>
</protein>
<evidence type="ECO:0008006" key="4">
    <source>
        <dbReference type="Google" id="ProtNLM"/>
    </source>
</evidence>
<keyword evidence="1" id="KW-0812">Transmembrane</keyword>
<organism evidence="2 3">
    <name type="scientific">Luminiphilus syltensis NOR5-1B</name>
    <dbReference type="NCBI Taxonomy" id="565045"/>
    <lineage>
        <taxon>Bacteria</taxon>
        <taxon>Pseudomonadati</taxon>
        <taxon>Pseudomonadota</taxon>
        <taxon>Gammaproteobacteria</taxon>
        <taxon>Cellvibrionales</taxon>
        <taxon>Halieaceae</taxon>
        <taxon>Luminiphilus</taxon>
    </lineage>
</organism>
<keyword evidence="3" id="KW-1185">Reference proteome</keyword>
<dbReference type="STRING" id="565045.NOR51B_2523"/>